<dbReference type="RefSeq" id="WP_398662367.1">
    <property type="nucleotide sequence ID" value="NZ_JBITDC010000030.1"/>
</dbReference>
<dbReference type="EMBL" id="JBITDC010000030">
    <property type="protein sequence ID" value="MFI5681582.1"/>
    <property type="molecule type" value="Genomic_DNA"/>
</dbReference>
<organism evidence="2 3">
    <name type="scientific">Streptomyces cellulosae</name>
    <dbReference type="NCBI Taxonomy" id="1968"/>
    <lineage>
        <taxon>Bacteria</taxon>
        <taxon>Bacillati</taxon>
        <taxon>Actinomycetota</taxon>
        <taxon>Actinomycetes</taxon>
        <taxon>Kitasatosporales</taxon>
        <taxon>Streptomycetaceae</taxon>
        <taxon>Streptomyces</taxon>
    </lineage>
</organism>
<proteinExistence type="predicted"/>
<evidence type="ECO:0000313" key="3">
    <source>
        <dbReference type="Proteomes" id="UP001612415"/>
    </source>
</evidence>
<sequence length="60" mass="6646">MTTSDVGGLEQLERAVLDETAFLARALRQCLFLAGHAHQEELRGWAMKELEGYASADELP</sequence>
<name>A0ABW7YGT0_STRCE</name>
<dbReference type="Pfam" id="PF18864">
    <property type="entry name" value="AbiTii"/>
    <property type="match status" value="1"/>
</dbReference>
<keyword evidence="3" id="KW-1185">Reference proteome</keyword>
<evidence type="ECO:0000259" key="1">
    <source>
        <dbReference type="Pfam" id="PF18864"/>
    </source>
</evidence>
<gene>
    <name evidence="2" type="ORF">ACIA8P_44525</name>
</gene>
<dbReference type="Proteomes" id="UP001612415">
    <property type="component" value="Unassembled WGS sequence"/>
</dbReference>
<protein>
    <recommendedName>
        <fullName evidence="1">AbiTii domain-containing protein</fullName>
    </recommendedName>
</protein>
<accession>A0ABW7YGT0</accession>
<evidence type="ECO:0000313" key="2">
    <source>
        <dbReference type="EMBL" id="MFI5681582.1"/>
    </source>
</evidence>
<dbReference type="InterPro" id="IPR041304">
    <property type="entry name" value="AbiTii"/>
</dbReference>
<comment type="caution">
    <text evidence="2">The sequence shown here is derived from an EMBL/GenBank/DDBJ whole genome shotgun (WGS) entry which is preliminary data.</text>
</comment>
<reference evidence="2 3" key="1">
    <citation type="submission" date="2024-10" db="EMBL/GenBank/DDBJ databases">
        <title>The Natural Products Discovery Center: Release of the First 8490 Sequenced Strains for Exploring Actinobacteria Biosynthetic Diversity.</title>
        <authorList>
            <person name="Kalkreuter E."/>
            <person name="Kautsar S.A."/>
            <person name="Yang D."/>
            <person name="Bader C.D."/>
            <person name="Teijaro C.N."/>
            <person name="Fluegel L."/>
            <person name="Davis C.M."/>
            <person name="Simpson J.R."/>
            <person name="Lauterbach L."/>
            <person name="Steele A.D."/>
            <person name="Gui C."/>
            <person name="Meng S."/>
            <person name="Li G."/>
            <person name="Viehrig K."/>
            <person name="Ye F."/>
            <person name="Su P."/>
            <person name="Kiefer A.F."/>
            <person name="Nichols A."/>
            <person name="Cepeda A.J."/>
            <person name="Yan W."/>
            <person name="Fan B."/>
            <person name="Jiang Y."/>
            <person name="Adhikari A."/>
            <person name="Zheng C.-J."/>
            <person name="Schuster L."/>
            <person name="Cowan T.M."/>
            <person name="Smanski M.J."/>
            <person name="Chevrette M.G."/>
            <person name="De Carvalho L.P.S."/>
            <person name="Shen B."/>
        </authorList>
    </citation>
    <scope>NUCLEOTIDE SEQUENCE [LARGE SCALE GENOMIC DNA]</scope>
    <source>
        <strain evidence="2 3">NPDC051599</strain>
    </source>
</reference>
<feature type="domain" description="AbiTii" evidence="1">
    <location>
        <begin position="9"/>
        <end position="60"/>
    </location>
</feature>